<evidence type="ECO:0000256" key="3">
    <source>
        <dbReference type="ARBA" id="ARBA00022574"/>
    </source>
</evidence>
<dbReference type="EMBL" id="CP115612">
    <property type="protein sequence ID" value="WBW73529.1"/>
    <property type="molecule type" value="Genomic_DNA"/>
</dbReference>
<dbReference type="Pfam" id="PF08154">
    <property type="entry name" value="NLE"/>
    <property type="match status" value="1"/>
</dbReference>
<dbReference type="PANTHER" id="PTHR19855">
    <property type="entry name" value="WD40 REPEAT PROTEIN 12, 37"/>
    <property type="match status" value="1"/>
</dbReference>
<dbReference type="PROSITE" id="PS50294">
    <property type="entry name" value="WD_REPEATS_REGION"/>
    <property type="match status" value="3"/>
</dbReference>
<dbReference type="InterPro" id="IPR020472">
    <property type="entry name" value="WD40_PAC1"/>
</dbReference>
<keyword evidence="2 6" id="KW-0698">rRNA processing</keyword>
<sequence>MDTKTNPTGQVQVRFTTRNPELTVGDTPILIPTSLKRYGLSQIVNHLLKPDKSTPFEFLIQGNLLRTSLDDYIVQNGLSTESTLDLEYIESTLPPQYLASFPHDDWISSVQLSANYILTSSYDGIARIWDKSGQVKLQTPGLGSSLKNTAWKNPETSFLTSSLDQKIHFWEIEDDLSKIGNGKSTANFSTTFTGHKGLVERIRALPETNIFLSASADKTVGIWDFERSPETTVESSSATSSKRRRKNDELVPRKGARAPLFLCEGHSDNVTDVIFSQDPSAAYSVGLDHTIKTWDLITGQTVASRITKNPLLCVEKLNDLHLLACGSSARSITLHDPRVTSDKITSMTLSGHKNLVSDLCASPENPYMFASVSHDNSCRVWDVRATSGSIYTLPRTVKGGSQWDKLFSVDWNKSIGIVSGGTDKQLQINQSSSFDKSQ</sequence>
<keyword evidence="4" id="KW-0677">Repeat</keyword>
<dbReference type="CDD" id="cd00200">
    <property type="entry name" value="WD40"/>
    <property type="match status" value="1"/>
</dbReference>
<dbReference type="InterPro" id="IPR015943">
    <property type="entry name" value="WD40/YVTN_repeat-like_dom_sf"/>
</dbReference>
<dbReference type="KEGG" id="som:SOMG_03478"/>
<dbReference type="HAMAP" id="MF_03029">
    <property type="entry name" value="WDR12"/>
    <property type="match status" value="1"/>
</dbReference>
<dbReference type="Pfam" id="PF00400">
    <property type="entry name" value="WD40"/>
    <property type="match status" value="4"/>
</dbReference>
<dbReference type="InterPro" id="IPR028599">
    <property type="entry name" value="WDR12/Ytm1"/>
</dbReference>
<comment type="similarity">
    <text evidence="6">Belongs to the WD repeat WDR12/YTM1 family.</text>
</comment>
<comment type="function">
    <text evidence="6">Component of the NOP7 complex, which is required for maturation of the 25S and 5.8S ribosomal RNAs and formation of the 60S ribosome.</text>
</comment>
<gene>
    <name evidence="9" type="primary">ytm1</name>
    <name evidence="6" type="synonym">YTM1</name>
    <name evidence="9" type="ORF">SOMG_03478</name>
</gene>
<dbReference type="GO" id="GO:0000463">
    <property type="term" value="P:maturation of LSU-rRNA from tricistronic rRNA transcript (SSU-rRNA, 5.8S rRNA, LSU-rRNA)"/>
    <property type="evidence" value="ECO:0007669"/>
    <property type="project" value="UniProtKB-UniRule"/>
</dbReference>
<evidence type="ECO:0000256" key="4">
    <source>
        <dbReference type="ARBA" id="ARBA00022737"/>
    </source>
</evidence>
<evidence type="ECO:0000256" key="6">
    <source>
        <dbReference type="HAMAP-Rule" id="MF_03029"/>
    </source>
</evidence>
<evidence type="ECO:0000313" key="9">
    <source>
        <dbReference type="EMBL" id="WBW73529.1"/>
    </source>
</evidence>
<organism evidence="9 10">
    <name type="scientific">Schizosaccharomyces osmophilus</name>
    <dbReference type="NCBI Taxonomy" id="2545709"/>
    <lineage>
        <taxon>Eukaryota</taxon>
        <taxon>Fungi</taxon>
        <taxon>Dikarya</taxon>
        <taxon>Ascomycota</taxon>
        <taxon>Taphrinomycotina</taxon>
        <taxon>Schizosaccharomycetes</taxon>
        <taxon>Schizosaccharomycetales</taxon>
        <taxon>Schizosaccharomycetaceae</taxon>
        <taxon>Schizosaccharomyces</taxon>
    </lineage>
</organism>
<comment type="subcellular location">
    <subcellularLocation>
        <location evidence="6">Nucleus</location>
        <location evidence="6">Nucleolus</location>
    </subcellularLocation>
    <subcellularLocation>
        <location evidence="6">Nucleus</location>
        <location evidence="6">Nucleoplasm</location>
    </subcellularLocation>
</comment>
<dbReference type="RefSeq" id="XP_056037772.1">
    <property type="nucleotide sequence ID" value="XM_056182268.1"/>
</dbReference>
<keyword evidence="10" id="KW-1185">Reference proteome</keyword>
<dbReference type="InterPro" id="IPR001680">
    <property type="entry name" value="WD40_rpt"/>
</dbReference>
<dbReference type="PANTHER" id="PTHR19855:SF11">
    <property type="entry name" value="RIBOSOME BIOGENESIS PROTEIN WDR12"/>
    <property type="match status" value="1"/>
</dbReference>
<evidence type="ECO:0000256" key="2">
    <source>
        <dbReference type="ARBA" id="ARBA00022552"/>
    </source>
</evidence>
<dbReference type="InterPro" id="IPR019775">
    <property type="entry name" value="WD40_repeat_CS"/>
</dbReference>
<accession>A0AAE9WC58</accession>
<dbReference type="PROSITE" id="PS00678">
    <property type="entry name" value="WD_REPEATS_1"/>
    <property type="match status" value="1"/>
</dbReference>
<dbReference type="Proteomes" id="UP001212411">
    <property type="component" value="Chromosome 2"/>
</dbReference>
<dbReference type="PRINTS" id="PR00320">
    <property type="entry name" value="GPROTEINBRPT"/>
</dbReference>
<dbReference type="SUPFAM" id="SSF50978">
    <property type="entry name" value="WD40 repeat-like"/>
    <property type="match status" value="1"/>
</dbReference>
<dbReference type="AlphaFoldDB" id="A0AAE9WC58"/>
<reference evidence="9 10" key="1">
    <citation type="journal article" date="2023" name="G3 (Bethesda)">
        <title>A high-quality reference genome for the fission yeast Schizosaccharomyces osmophilus.</title>
        <authorList>
            <person name="Jia G.S."/>
            <person name="Zhang W.C."/>
            <person name="Liang Y."/>
            <person name="Liu X.H."/>
            <person name="Rhind N."/>
            <person name="Pidoux A."/>
            <person name="Brysch-Herzberg M."/>
            <person name="Du L.L."/>
        </authorList>
    </citation>
    <scope>NUCLEOTIDE SEQUENCE [LARGE SCALE GENOMIC DNA]</scope>
    <source>
        <strain evidence="9 10">CBS 15793</strain>
    </source>
</reference>
<proteinExistence type="inferred from homology"/>
<dbReference type="Gene3D" id="2.130.10.10">
    <property type="entry name" value="YVTN repeat-like/Quinoprotein amine dehydrogenase"/>
    <property type="match status" value="1"/>
</dbReference>
<keyword evidence="1 6" id="KW-0690">Ribosome biogenesis</keyword>
<evidence type="ECO:0000259" key="8">
    <source>
        <dbReference type="Pfam" id="PF08154"/>
    </source>
</evidence>
<dbReference type="GO" id="GO:0043021">
    <property type="term" value="F:ribonucleoprotein complex binding"/>
    <property type="evidence" value="ECO:0007669"/>
    <property type="project" value="UniProtKB-UniRule"/>
</dbReference>
<dbReference type="InterPro" id="IPR036322">
    <property type="entry name" value="WD40_repeat_dom_sf"/>
</dbReference>
<evidence type="ECO:0000313" key="10">
    <source>
        <dbReference type="Proteomes" id="UP001212411"/>
    </source>
</evidence>
<feature type="repeat" description="WD" evidence="7">
    <location>
        <begin position="263"/>
        <end position="304"/>
    </location>
</feature>
<evidence type="ECO:0000256" key="5">
    <source>
        <dbReference type="ARBA" id="ARBA00023242"/>
    </source>
</evidence>
<evidence type="ECO:0000256" key="1">
    <source>
        <dbReference type="ARBA" id="ARBA00022517"/>
    </source>
</evidence>
<protein>
    <recommendedName>
        <fullName evidence="6">Ribosome biogenesis protein YTM1</fullName>
    </recommendedName>
</protein>
<dbReference type="GO" id="GO:0005654">
    <property type="term" value="C:nucleoplasm"/>
    <property type="evidence" value="ECO:0007669"/>
    <property type="project" value="UniProtKB-SubCell"/>
</dbReference>
<keyword evidence="5 6" id="KW-0539">Nucleus</keyword>
<dbReference type="InterPro" id="IPR012972">
    <property type="entry name" value="NLE"/>
</dbReference>
<keyword evidence="3 7" id="KW-0853">WD repeat</keyword>
<evidence type="ECO:0000256" key="7">
    <source>
        <dbReference type="PROSITE-ProRule" id="PRU00221"/>
    </source>
</evidence>
<dbReference type="GeneID" id="80876957"/>
<feature type="repeat" description="WD" evidence="7">
    <location>
        <begin position="192"/>
        <end position="233"/>
    </location>
</feature>
<name>A0AAE9WC58_9SCHI</name>
<feature type="domain" description="NLE" evidence="8">
    <location>
        <begin position="11"/>
        <end position="73"/>
    </location>
</feature>
<dbReference type="GO" id="GO:0070545">
    <property type="term" value="C:PeBoW complex"/>
    <property type="evidence" value="ECO:0007669"/>
    <property type="project" value="TreeGrafter"/>
</dbReference>
<feature type="repeat" description="WD" evidence="7">
    <location>
        <begin position="349"/>
        <end position="384"/>
    </location>
</feature>
<feature type="repeat" description="WD" evidence="7">
    <location>
        <begin position="100"/>
        <end position="130"/>
    </location>
</feature>
<dbReference type="SMART" id="SM00320">
    <property type="entry name" value="WD40"/>
    <property type="match status" value="7"/>
</dbReference>
<dbReference type="PROSITE" id="PS50082">
    <property type="entry name" value="WD_REPEATS_2"/>
    <property type="match status" value="4"/>
</dbReference>
<comment type="subunit">
    <text evidence="6">Component of the NOP7 complex, composed of ERB1, NOP7 and YTM1. Within the NOP7 complex ERB1 appears to interact directly with NOP7 and YTM1. The NOP7 complex also associates with the 66S pre-ribosome.</text>
</comment>
<dbReference type="GO" id="GO:0030687">
    <property type="term" value="C:preribosome, large subunit precursor"/>
    <property type="evidence" value="ECO:0007669"/>
    <property type="project" value="UniProtKB-UniRule"/>
</dbReference>
<dbReference type="GO" id="GO:0000466">
    <property type="term" value="P:maturation of 5.8S rRNA from tricistronic rRNA transcript (SSU-rRNA, 5.8S rRNA, LSU-rRNA)"/>
    <property type="evidence" value="ECO:0007669"/>
    <property type="project" value="UniProtKB-UniRule"/>
</dbReference>